<reference evidence="2" key="1">
    <citation type="journal article" date="2008" name="Nature">
        <title>The amphioxus genome and the evolution of the chordate karyotype.</title>
        <authorList>
            <consortium name="US DOE Joint Genome Institute (JGI-PGF)"/>
            <person name="Putnam N.H."/>
            <person name="Butts T."/>
            <person name="Ferrier D.E.K."/>
            <person name="Furlong R.F."/>
            <person name="Hellsten U."/>
            <person name="Kawashima T."/>
            <person name="Robinson-Rechavi M."/>
            <person name="Shoguchi E."/>
            <person name="Terry A."/>
            <person name="Yu J.-K."/>
            <person name="Benito-Gutierrez E.L."/>
            <person name="Dubchak I."/>
            <person name="Garcia-Fernandez J."/>
            <person name="Gibson-Brown J.J."/>
            <person name="Grigoriev I.V."/>
            <person name="Horton A.C."/>
            <person name="de Jong P.J."/>
            <person name="Jurka J."/>
            <person name="Kapitonov V.V."/>
            <person name="Kohara Y."/>
            <person name="Kuroki Y."/>
            <person name="Lindquist E."/>
            <person name="Lucas S."/>
            <person name="Osoegawa K."/>
            <person name="Pennacchio L.A."/>
            <person name="Salamov A.A."/>
            <person name="Satou Y."/>
            <person name="Sauka-Spengler T."/>
            <person name="Schmutz J."/>
            <person name="Shin-I T."/>
            <person name="Toyoda A."/>
            <person name="Bronner-Fraser M."/>
            <person name="Fujiyama A."/>
            <person name="Holland L.Z."/>
            <person name="Holland P.W.H."/>
            <person name="Satoh N."/>
            <person name="Rokhsar D.S."/>
        </authorList>
    </citation>
    <scope>NUCLEOTIDE SEQUENCE [LARGE SCALE GENOMIC DNA]</scope>
    <source>
        <strain evidence="2">S238N-H82</strain>
        <tissue evidence="2">Testes</tissue>
    </source>
</reference>
<gene>
    <name evidence="2" type="ORF">BRAFLDRAFT_91436</name>
</gene>
<dbReference type="InterPro" id="IPR011333">
    <property type="entry name" value="SKP1/BTB/POZ_sf"/>
</dbReference>
<dbReference type="Gene3D" id="3.30.710.10">
    <property type="entry name" value="Potassium Channel Kv1.1, Chain A"/>
    <property type="match status" value="2"/>
</dbReference>
<accession>C3Y6Y6</accession>
<dbReference type="EMBL" id="GG666488">
    <property type="protein sequence ID" value="EEN64096.1"/>
    <property type="molecule type" value="Genomic_DNA"/>
</dbReference>
<evidence type="ECO:0000259" key="1">
    <source>
        <dbReference type="Pfam" id="PF02214"/>
    </source>
</evidence>
<dbReference type="PANTHER" id="PTHR14499:SF144">
    <property type="entry name" value="POTASSIUM CHANNEL TETRAMERISATION-TYPE BTB DOMAIN-CONTAINING PROTEIN"/>
    <property type="match status" value="1"/>
</dbReference>
<sequence>MSISDSVVSLNVGGHIYTTARSTLTRFRDSMLGAMFGGDFDALRDDQLVLPEDFKELRLLEMEADFYQIQPLIEAVENYKARLEAGTCDVVFLSVCDGNLSVGASSSEVKGKSKVLRYAVGRYK</sequence>
<proteinExistence type="predicted"/>
<evidence type="ECO:0000313" key="2">
    <source>
        <dbReference type="EMBL" id="EEN64096.1"/>
    </source>
</evidence>
<organism>
    <name type="scientific">Branchiostoma floridae</name>
    <name type="common">Florida lancelet</name>
    <name type="synonym">Amphioxus</name>
    <dbReference type="NCBI Taxonomy" id="7739"/>
    <lineage>
        <taxon>Eukaryota</taxon>
        <taxon>Metazoa</taxon>
        <taxon>Chordata</taxon>
        <taxon>Cephalochordata</taxon>
        <taxon>Leptocardii</taxon>
        <taxon>Amphioxiformes</taxon>
        <taxon>Branchiostomatidae</taxon>
        <taxon>Branchiostoma</taxon>
    </lineage>
</organism>
<dbReference type="GO" id="GO:0051260">
    <property type="term" value="P:protein homooligomerization"/>
    <property type="evidence" value="ECO:0007669"/>
    <property type="project" value="InterPro"/>
</dbReference>
<dbReference type="PANTHER" id="PTHR14499">
    <property type="entry name" value="POTASSIUM CHANNEL TETRAMERIZATION DOMAIN-CONTAINING"/>
    <property type="match status" value="1"/>
</dbReference>
<name>C3Y6Y6_BRAFL</name>
<dbReference type="eggNOG" id="KOG2723">
    <property type="taxonomic scope" value="Eukaryota"/>
</dbReference>
<feature type="domain" description="Potassium channel tetramerisation-type BTB" evidence="1">
    <location>
        <begin position="8"/>
        <end position="40"/>
    </location>
</feature>
<dbReference type="Pfam" id="PF02214">
    <property type="entry name" value="BTB_2"/>
    <property type="match status" value="1"/>
</dbReference>
<dbReference type="InterPro" id="IPR003131">
    <property type="entry name" value="T1-type_BTB"/>
</dbReference>
<dbReference type="InParanoid" id="C3Y6Y6"/>
<protein>
    <recommendedName>
        <fullName evidence="1">Potassium channel tetramerisation-type BTB domain-containing protein</fullName>
    </recommendedName>
</protein>
<dbReference type="SUPFAM" id="SSF54695">
    <property type="entry name" value="POZ domain"/>
    <property type="match status" value="1"/>
</dbReference>
<dbReference type="AlphaFoldDB" id="C3Y6Y6"/>